<protein>
    <recommendedName>
        <fullName evidence="2">2EXR domain-containing protein</fullName>
    </recommendedName>
</protein>
<feature type="domain" description="2EXR" evidence="2">
    <location>
        <begin position="5"/>
        <end position="70"/>
    </location>
</feature>
<evidence type="ECO:0000313" key="3">
    <source>
        <dbReference type="EMBL" id="KAF2119776.1"/>
    </source>
</evidence>
<feature type="region of interest" description="Disordered" evidence="1">
    <location>
        <begin position="21"/>
        <end position="48"/>
    </location>
</feature>
<proteinExistence type="predicted"/>
<sequence>MALGFMDLPPEIRTRIYDFATEPDDSTTPPRVRWYPDSRPLRTRPPPNPYPQWQGYPLLHVNRQIRVEFHDFWIWKLRLDVRAGSFFNFLMAFCWTFEEMMGCVYFDDIRMV</sequence>
<reference evidence="3" key="1">
    <citation type="journal article" date="2020" name="Stud. Mycol.">
        <title>101 Dothideomycetes genomes: a test case for predicting lifestyles and emergence of pathogens.</title>
        <authorList>
            <person name="Haridas S."/>
            <person name="Albert R."/>
            <person name="Binder M."/>
            <person name="Bloem J."/>
            <person name="Labutti K."/>
            <person name="Salamov A."/>
            <person name="Andreopoulos B."/>
            <person name="Baker S."/>
            <person name="Barry K."/>
            <person name="Bills G."/>
            <person name="Bluhm B."/>
            <person name="Cannon C."/>
            <person name="Castanera R."/>
            <person name="Culley D."/>
            <person name="Daum C."/>
            <person name="Ezra D."/>
            <person name="Gonzalez J."/>
            <person name="Henrissat B."/>
            <person name="Kuo A."/>
            <person name="Liang C."/>
            <person name="Lipzen A."/>
            <person name="Lutzoni F."/>
            <person name="Magnuson J."/>
            <person name="Mondo S."/>
            <person name="Nolan M."/>
            <person name="Ohm R."/>
            <person name="Pangilinan J."/>
            <person name="Park H.-J."/>
            <person name="Ramirez L."/>
            <person name="Alfaro M."/>
            <person name="Sun H."/>
            <person name="Tritt A."/>
            <person name="Yoshinaga Y."/>
            <person name="Zwiers L.-H."/>
            <person name="Turgeon B."/>
            <person name="Goodwin S."/>
            <person name="Spatafora J."/>
            <person name="Crous P."/>
            <person name="Grigoriev I."/>
        </authorList>
    </citation>
    <scope>NUCLEOTIDE SEQUENCE</scope>
    <source>
        <strain evidence="3">CBS 627.86</strain>
    </source>
</reference>
<gene>
    <name evidence="3" type="ORF">BDV96DRAFT_642782</name>
</gene>
<organism evidence="3 4">
    <name type="scientific">Lophiotrema nucula</name>
    <dbReference type="NCBI Taxonomy" id="690887"/>
    <lineage>
        <taxon>Eukaryota</taxon>
        <taxon>Fungi</taxon>
        <taxon>Dikarya</taxon>
        <taxon>Ascomycota</taxon>
        <taxon>Pezizomycotina</taxon>
        <taxon>Dothideomycetes</taxon>
        <taxon>Pleosporomycetidae</taxon>
        <taxon>Pleosporales</taxon>
        <taxon>Lophiotremataceae</taxon>
        <taxon>Lophiotrema</taxon>
    </lineage>
</organism>
<dbReference type="InterPro" id="IPR045518">
    <property type="entry name" value="2EXR"/>
</dbReference>
<dbReference type="Proteomes" id="UP000799770">
    <property type="component" value="Unassembled WGS sequence"/>
</dbReference>
<accession>A0A6A5ZKU6</accession>
<dbReference type="Pfam" id="PF20150">
    <property type="entry name" value="2EXR"/>
    <property type="match status" value="1"/>
</dbReference>
<name>A0A6A5ZKU6_9PLEO</name>
<dbReference type="AlphaFoldDB" id="A0A6A5ZKU6"/>
<keyword evidence="4" id="KW-1185">Reference proteome</keyword>
<dbReference type="OrthoDB" id="3801367at2759"/>
<evidence type="ECO:0000313" key="4">
    <source>
        <dbReference type="Proteomes" id="UP000799770"/>
    </source>
</evidence>
<evidence type="ECO:0000256" key="1">
    <source>
        <dbReference type="SAM" id="MobiDB-lite"/>
    </source>
</evidence>
<evidence type="ECO:0000259" key="2">
    <source>
        <dbReference type="Pfam" id="PF20150"/>
    </source>
</evidence>
<dbReference type="EMBL" id="ML977315">
    <property type="protein sequence ID" value="KAF2119776.1"/>
    <property type="molecule type" value="Genomic_DNA"/>
</dbReference>